<dbReference type="InterPro" id="IPR036852">
    <property type="entry name" value="Peptidase_S8/S53_dom_sf"/>
</dbReference>
<dbReference type="OrthoDB" id="695927at2759"/>
<dbReference type="Gene3D" id="3.40.50.200">
    <property type="entry name" value="Peptidase S8/S53 domain"/>
    <property type="match status" value="1"/>
</dbReference>
<feature type="domain" description="Inhibitor I9" evidence="5">
    <location>
        <begin position="48"/>
        <end position="120"/>
    </location>
</feature>
<dbReference type="AlphaFoldDB" id="A0A833QG45"/>
<dbReference type="InterPro" id="IPR045051">
    <property type="entry name" value="SBT"/>
</dbReference>
<evidence type="ECO:0000313" key="7">
    <source>
        <dbReference type="EMBL" id="KAF3320227.1"/>
    </source>
</evidence>
<organism evidence="7 8">
    <name type="scientific">Carex littledalei</name>
    <dbReference type="NCBI Taxonomy" id="544730"/>
    <lineage>
        <taxon>Eukaryota</taxon>
        <taxon>Viridiplantae</taxon>
        <taxon>Streptophyta</taxon>
        <taxon>Embryophyta</taxon>
        <taxon>Tracheophyta</taxon>
        <taxon>Spermatophyta</taxon>
        <taxon>Magnoliopsida</taxon>
        <taxon>Liliopsida</taxon>
        <taxon>Poales</taxon>
        <taxon>Cyperaceae</taxon>
        <taxon>Cyperoideae</taxon>
        <taxon>Cariceae</taxon>
        <taxon>Carex</taxon>
        <taxon>Carex subgen. Euthyceras</taxon>
    </lineage>
</organism>
<dbReference type="GO" id="GO:0004252">
    <property type="term" value="F:serine-type endopeptidase activity"/>
    <property type="evidence" value="ECO:0007669"/>
    <property type="project" value="InterPro"/>
</dbReference>
<keyword evidence="7" id="KW-0645">Protease</keyword>
<comment type="caution">
    <text evidence="7">The sequence shown here is derived from an EMBL/GenBank/DDBJ whole genome shotgun (WGS) entry which is preliminary data.</text>
</comment>
<dbReference type="Gene3D" id="2.60.40.2310">
    <property type="match status" value="1"/>
</dbReference>
<evidence type="ECO:0000256" key="2">
    <source>
        <dbReference type="ARBA" id="ARBA00022729"/>
    </source>
</evidence>
<dbReference type="GO" id="GO:0006508">
    <property type="term" value="P:proteolysis"/>
    <property type="evidence" value="ECO:0007669"/>
    <property type="project" value="UniProtKB-KW"/>
</dbReference>
<protein>
    <submittedName>
        <fullName evidence="7">Subtilisin-like protease SBT5.3</fullName>
    </submittedName>
</protein>
<sequence length="432" mass="46638">MPGTQHGKCTSVGMAEKPIRPVAHSYPLGPALYPLIPTFDGQKKLQNYIVTLRAIEGIDISVPETAKNWHKSILSSVTKDDPESQHIYSYNKVANGFAARLSDDEVQALKDYPGCARVIPANEPLKLMTTHTPDFLGLRGSNGLWKKTKNMGEGIIIGFLDSGISPGHSSFDDKGMSPPPAKWKGHCDFNTTEGDGAKANASHCLNGTLDKKLVHGKIVVCDDGIISSNLKGVIVQEAGGAGIIVANIERGNGFTPNLVCHVDLNKALDPGLVYEIDYKEYIPYLCGLGFKDEDVTNIVYPAAEVQCAKVKSIPEEQLNLPSISVPLPRNNTTSYSNGNKTIYRTVTNVGKATMSYKATISVPKGVSVKFLPSTLKFKSLNEKKTFKMVFKRQGGGGGGGGGPTNMSPFGFGELKWVSGRYTVRSPIVLFFN</sequence>
<keyword evidence="8" id="KW-1185">Reference proteome</keyword>
<reference evidence="7" key="1">
    <citation type="submission" date="2020-01" db="EMBL/GenBank/DDBJ databases">
        <title>Genome sequence of Kobresia littledalei, the first chromosome-level genome in the family Cyperaceae.</title>
        <authorList>
            <person name="Qu G."/>
        </authorList>
    </citation>
    <scope>NUCLEOTIDE SEQUENCE</scope>
    <source>
        <strain evidence="7">C.B.Clarke</strain>
        <tissue evidence="7">Leaf</tissue>
    </source>
</reference>
<comment type="similarity">
    <text evidence="1">Belongs to the peptidase S8 family.</text>
</comment>
<keyword evidence="2" id="KW-0732">Signal</keyword>
<dbReference type="InterPro" id="IPR003137">
    <property type="entry name" value="PA_domain"/>
</dbReference>
<dbReference type="Pfam" id="PF02225">
    <property type="entry name" value="PA"/>
    <property type="match status" value="1"/>
</dbReference>
<keyword evidence="3" id="KW-0378">Hydrolase</keyword>
<dbReference type="Proteomes" id="UP000623129">
    <property type="component" value="Unassembled WGS sequence"/>
</dbReference>
<accession>A0A833QG45</accession>
<dbReference type="PANTHER" id="PTHR10795">
    <property type="entry name" value="PROPROTEIN CONVERTASE SUBTILISIN/KEXIN"/>
    <property type="match status" value="1"/>
</dbReference>
<dbReference type="Pfam" id="PF17766">
    <property type="entry name" value="fn3_6"/>
    <property type="match status" value="1"/>
</dbReference>
<dbReference type="Gene3D" id="3.30.70.80">
    <property type="entry name" value="Peptidase S8 propeptide/proteinase inhibitor I9"/>
    <property type="match status" value="1"/>
</dbReference>
<dbReference type="InterPro" id="IPR037045">
    <property type="entry name" value="S8pro/Inhibitor_I9_sf"/>
</dbReference>
<evidence type="ECO:0000259" key="4">
    <source>
        <dbReference type="Pfam" id="PF02225"/>
    </source>
</evidence>
<evidence type="ECO:0000256" key="3">
    <source>
        <dbReference type="ARBA" id="ARBA00022801"/>
    </source>
</evidence>
<dbReference type="SUPFAM" id="SSF52743">
    <property type="entry name" value="Subtilisin-like"/>
    <property type="match status" value="1"/>
</dbReference>
<dbReference type="InterPro" id="IPR023827">
    <property type="entry name" value="Peptidase_S8_Asp-AS"/>
</dbReference>
<feature type="domain" description="Subtilisin-like protease fibronectin type-III" evidence="6">
    <location>
        <begin position="317"/>
        <end position="428"/>
    </location>
</feature>
<feature type="domain" description="PA" evidence="4">
    <location>
        <begin position="201"/>
        <end position="251"/>
    </location>
</feature>
<dbReference type="CDD" id="cd02120">
    <property type="entry name" value="PA_subtilisin_like"/>
    <property type="match status" value="1"/>
</dbReference>
<dbReference type="InterPro" id="IPR041469">
    <property type="entry name" value="Subtilisin-like_FN3"/>
</dbReference>
<dbReference type="Pfam" id="PF05922">
    <property type="entry name" value="Inhibitor_I9"/>
    <property type="match status" value="1"/>
</dbReference>
<name>A0A833QG45_9POAL</name>
<dbReference type="Gene3D" id="3.50.30.30">
    <property type="match status" value="1"/>
</dbReference>
<dbReference type="PROSITE" id="PS00136">
    <property type="entry name" value="SUBTILASE_ASP"/>
    <property type="match status" value="1"/>
</dbReference>
<proteinExistence type="inferred from homology"/>
<evidence type="ECO:0000313" key="8">
    <source>
        <dbReference type="Proteomes" id="UP000623129"/>
    </source>
</evidence>
<evidence type="ECO:0000256" key="1">
    <source>
        <dbReference type="ARBA" id="ARBA00011073"/>
    </source>
</evidence>
<gene>
    <name evidence="7" type="ORF">FCM35_KLT22174</name>
</gene>
<evidence type="ECO:0000259" key="6">
    <source>
        <dbReference type="Pfam" id="PF17766"/>
    </source>
</evidence>
<dbReference type="InterPro" id="IPR010259">
    <property type="entry name" value="S8pro/Inhibitor_I9"/>
</dbReference>
<dbReference type="EMBL" id="SWLB01000104">
    <property type="protein sequence ID" value="KAF3320227.1"/>
    <property type="molecule type" value="Genomic_DNA"/>
</dbReference>
<evidence type="ECO:0000259" key="5">
    <source>
        <dbReference type="Pfam" id="PF05922"/>
    </source>
</evidence>